<name>A0A7S2UMZ7_9STRA</name>
<feature type="region of interest" description="Disordered" evidence="1">
    <location>
        <begin position="144"/>
        <end position="191"/>
    </location>
</feature>
<feature type="compositionally biased region" description="Low complexity" evidence="1">
    <location>
        <begin position="165"/>
        <end position="176"/>
    </location>
</feature>
<dbReference type="EMBL" id="HBHQ01024741">
    <property type="protein sequence ID" value="CAD9824837.1"/>
    <property type="molecule type" value="Transcribed_RNA"/>
</dbReference>
<evidence type="ECO:0000256" key="2">
    <source>
        <dbReference type="SAM" id="SignalP"/>
    </source>
</evidence>
<keyword evidence="2" id="KW-0732">Signal</keyword>
<sequence>MKMNNINMHSFLWFTTRLCMVQAFVTTPRPSSLWSTTTATTTSTTTSPLMGWTTYATGVIQTRRTPSSHCFMTSSKIDVEEEEGTELWRMGRLSKTVATPSQVESLVVYLQTVFGSSDTDALKKLTTPVKVQTTPQGLRLLFVPNEPSYRDNNNNNKKEDDDWGANANANANANPPKETKKKKKKQGGVEFQVESSPQLTVIVRRCNMDDDTMIREMSEETILSQLQNSIQVWKKEQNSR</sequence>
<gene>
    <name evidence="3" type="ORF">ASEP1449_LOCUS16671</name>
</gene>
<proteinExistence type="predicted"/>
<dbReference type="AlphaFoldDB" id="A0A7S2UMZ7"/>
<evidence type="ECO:0000313" key="3">
    <source>
        <dbReference type="EMBL" id="CAD9824837.1"/>
    </source>
</evidence>
<organism evidence="3">
    <name type="scientific">Attheya septentrionalis</name>
    <dbReference type="NCBI Taxonomy" id="420275"/>
    <lineage>
        <taxon>Eukaryota</taxon>
        <taxon>Sar</taxon>
        <taxon>Stramenopiles</taxon>
        <taxon>Ochrophyta</taxon>
        <taxon>Bacillariophyta</taxon>
        <taxon>Coscinodiscophyceae</taxon>
        <taxon>Chaetocerotophycidae</taxon>
        <taxon>Chaetocerotales</taxon>
        <taxon>Attheyaceae</taxon>
        <taxon>Attheya</taxon>
    </lineage>
</organism>
<accession>A0A7S2UMZ7</accession>
<feature type="chain" id="PRO_5031462740" evidence="2">
    <location>
        <begin position="24"/>
        <end position="240"/>
    </location>
</feature>
<reference evidence="3" key="1">
    <citation type="submission" date="2021-01" db="EMBL/GenBank/DDBJ databases">
        <authorList>
            <person name="Corre E."/>
            <person name="Pelletier E."/>
            <person name="Niang G."/>
            <person name="Scheremetjew M."/>
            <person name="Finn R."/>
            <person name="Kale V."/>
            <person name="Holt S."/>
            <person name="Cochrane G."/>
            <person name="Meng A."/>
            <person name="Brown T."/>
            <person name="Cohen L."/>
        </authorList>
    </citation>
    <scope>NUCLEOTIDE SEQUENCE</scope>
    <source>
        <strain evidence="3">CCMP2084</strain>
    </source>
</reference>
<protein>
    <submittedName>
        <fullName evidence="3">Uncharacterized protein</fullName>
    </submittedName>
</protein>
<feature type="signal peptide" evidence="2">
    <location>
        <begin position="1"/>
        <end position="23"/>
    </location>
</feature>
<evidence type="ECO:0000256" key="1">
    <source>
        <dbReference type="SAM" id="MobiDB-lite"/>
    </source>
</evidence>